<dbReference type="Proteomes" id="UP000244912">
    <property type="component" value="Unassembled WGS sequence"/>
</dbReference>
<dbReference type="InterPro" id="IPR036390">
    <property type="entry name" value="WH_DNA-bd_sf"/>
</dbReference>
<dbReference type="InterPro" id="IPR008920">
    <property type="entry name" value="TF_FadR/GntR_C"/>
</dbReference>
<dbReference type="SUPFAM" id="SSF48008">
    <property type="entry name" value="GntR ligand-binding domain-like"/>
    <property type="match status" value="1"/>
</dbReference>
<dbReference type="SUPFAM" id="SSF46785">
    <property type="entry name" value="Winged helix' DNA-binding domain"/>
    <property type="match status" value="1"/>
</dbReference>
<evidence type="ECO:0000256" key="3">
    <source>
        <dbReference type="ARBA" id="ARBA00023163"/>
    </source>
</evidence>
<evidence type="ECO:0000259" key="4">
    <source>
        <dbReference type="PROSITE" id="PS50949"/>
    </source>
</evidence>
<dbReference type="SMART" id="SM00895">
    <property type="entry name" value="FCD"/>
    <property type="match status" value="1"/>
</dbReference>
<keyword evidence="1" id="KW-0805">Transcription regulation</keyword>
<evidence type="ECO:0000313" key="6">
    <source>
        <dbReference type="Proteomes" id="UP000244912"/>
    </source>
</evidence>
<dbReference type="GO" id="GO:0003700">
    <property type="term" value="F:DNA-binding transcription factor activity"/>
    <property type="evidence" value="ECO:0007669"/>
    <property type="project" value="InterPro"/>
</dbReference>
<sequence>MRIEDIAVPMPAATSTDGVFAALYNAIITMDLPPGTKLSEVEVARQFDLSRQPVRDAFFRLSQLDFLSVRPQRATRVTPISEQAVIDATFVRLALEAECLRLVCDRATPADIAMLDDNLARQAEFAATDAISQFHALDEQFHEALCRIAGHEHVWGVIRTQKAHTDRVRWLSLSQARRTEVLADHRAIRDAVAAGDLAAADARLRNHLEHILGILPGIREAHRDCFAEDALAGRAQAD</sequence>
<feature type="domain" description="HTH gntR-type" evidence="4">
    <location>
        <begin position="13"/>
        <end position="80"/>
    </location>
</feature>
<dbReference type="Pfam" id="PF07729">
    <property type="entry name" value="FCD"/>
    <property type="match status" value="1"/>
</dbReference>
<keyword evidence="6" id="KW-1185">Reference proteome</keyword>
<dbReference type="SMART" id="SM00345">
    <property type="entry name" value="HTH_GNTR"/>
    <property type="match status" value="1"/>
</dbReference>
<dbReference type="PANTHER" id="PTHR43537:SF45">
    <property type="entry name" value="GNTR FAMILY REGULATORY PROTEIN"/>
    <property type="match status" value="1"/>
</dbReference>
<dbReference type="PROSITE" id="PS50949">
    <property type="entry name" value="HTH_GNTR"/>
    <property type="match status" value="1"/>
</dbReference>
<proteinExistence type="predicted"/>
<name>A0A2R8C1C8_9RHOB</name>
<dbReference type="OrthoDB" id="9788098at2"/>
<gene>
    <name evidence="5" type="primary">rspR_5</name>
    <name evidence="5" type="ORF">PAA8504_04025</name>
</gene>
<dbReference type="InterPro" id="IPR011711">
    <property type="entry name" value="GntR_C"/>
</dbReference>
<accession>A0A2R8C1C8</accession>
<dbReference type="AlphaFoldDB" id="A0A2R8C1C8"/>
<organism evidence="5 6">
    <name type="scientific">Palleronia abyssalis</name>
    <dbReference type="NCBI Taxonomy" id="1501240"/>
    <lineage>
        <taxon>Bacteria</taxon>
        <taxon>Pseudomonadati</taxon>
        <taxon>Pseudomonadota</taxon>
        <taxon>Alphaproteobacteria</taxon>
        <taxon>Rhodobacterales</taxon>
        <taxon>Roseobacteraceae</taxon>
        <taxon>Palleronia</taxon>
    </lineage>
</organism>
<keyword evidence="3" id="KW-0804">Transcription</keyword>
<dbReference type="EMBL" id="ONZF01000015">
    <property type="protein sequence ID" value="SPJ26169.1"/>
    <property type="molecule type" value="Genomic_DNA"/>
</dbReference>
<keyword evidence="2" id="KW-0238">DNA-binding</keyword>
<reference evidence="5 6" key="1">
    <citation type="submission" date="2018-03" db="EMBL/GenBank/DDBJ databases">
        <authorList>
            <person name="Keele B.F."/>
        </authorList>
    </citation>
    <scope>NUCLEOTIDE SEQUENCE [LARGE SCALE GENOMIC DNA]</scope>
    <source>
        <strain evidence="5 6">CECT 8504</strain>
    </source>
</reference>
<dbReference type="Gene3D" id="1.10.10.10">
    <property type="entry name" value="Winged helix-like DNA-binding domain superfamily/Winged helix DNA-binding domain"/>
    <property type="match status" value="1"/>
</dbReference>
<evidence type="ECO:0000256" key="2">
    <source>
        <dbReference type="ARBA" id="ARBA00023125"/>
    </source>
</evidence>
<dbReference type="Pfam" id="PF00392">
    <property type="entry name" value="GntR"/>
    <property type="match status" value="1"/>
</dbReference>
<evidence type="ECO:0000313" key="5">
    <source>
        <dbReference type="EMBL" id="SPJ26169.1"/>
    </source>
</evidence>
<dbReference type="GO" id="GO:0003677">
    <property type="term" value="F:DNA binding"/>
    <property type="evidence" value="ECO:0007669"/>
    <property type="project" value="UniProtKB-KW"/>
</dbReference>
<dbReference type="Gene3D" id="1.20.120.530">
    <property type="entry name" value="GntR ligand-binding domain-like"/>
    <property type="match status" value="1"/>
</dbReference>
<dbReference type="PANTHER" id="PTHR43537">
    <property type="entry name" value="TRANSCRIPTIONAL REGULATOR, GNTR FAMILY"/>
    <property type="match status" value="1"/>
</dbReference>
<dbReference type="RefSeq" id="WP_108895878.1">
    <property type="nucleotide sequence ID" value="NZ_ONZF01000015.1"/>
</dbReference>
<dbReference type="InterPro" id="IPR000524">
    <property type="entry name" value="Tscrpt_reg_HTH_GntR"/>
</dbReference>
<dbReference type="InterPro" id="IPR036388">
    <property type="entry name" value="WH-like_DNA-bd_sf"/>
</dbReference>
<protein>
    <submittedName>
        <fullName evidence="5">HTH-type transcriptional repressor RspR</fullName>
    </submittedName>
</protein>
<evidence type="ECO:0000256" key="1">
    <source>
        <dbReference type="ARBA" id="ARBA00023015"/>
    </source>
</evidence>